<organism evidence="1 2">
    <name type="scientific">Tsukamurella sputi</name>
    <dbReference type="NCBI Taxonomy" id="2591848"/>
    <lineage>
        <taxon>Bacteria</taxon>
        <taxon>Bacillati</taxon>
        <taxon>Actinomycetota</taxon>
        <taxon>Actinomycetes</taxon>
        <taxon>Mycobacteriales</taxon>
        <taxon>Tsukamurellaceae</taxon>
        <taxon>Tsukamurella</taxon>
    </lineage>
</organism>
<evidence type="ECO:0000313" key="2">
    <source>
        <dbReference type="Proteomes" id="UP000319792"/>
    </source>
</evidence>
<sequence length="102" mass="11405">MPARVAVEFTAHWINRWFVRTVYRPWVRIDDDAPVPASWRVATDIPVAPGEHTVTTLLRWRMFPGAGPVSVRSVRVSVSGTVVVRVSNGALNSDPFIPRVVE</sequence>
<evidence type="ECO:0008006" key="3">
    <source>
        <dbReference type="Google" id="ProtNLM"/>
    </source>
</evidence>
<comment type="caution">
    <text evidence="1">The sequence shown here is derived from an EMBL/GenBank/DDBJ whole genome shotgun (WGS) entry which is preliminary data.</text>
</comment>
<evidence type="ECO:0000313" key="1">
    <source>
        <dbReference type="EMBL" id="TWS26277.1"/>
    </source>
</evidence>
<dbReference type="RefSeq" id="WP_146431056.1">
    <property type="nucleotide sequence ID" value="NZ_VIGV01000001.1"/>
</dbReference>
<proteinExistence type="predicted"/>
<gene>
    <name evidence="1" type="ORF">FK268_03310</name>
</gene>
<keyword evidence="2" id="KW-1185">Reference proteome</keyword>
<dbReference type="OrthoDB" id="128729at2"/>
<accession>A0A5C5RT71</accession>
<reference evidence="1 2" key="1">
    <citation type="submission" date="2019-08" db="EMBL/GenBank/DDBJ databases">
        <title>Tsukamurella conjunctivitidis sp. nov., Tsukamurella assacharolytica sp. nov. and Tsukamurella sputae sp. nov. isolated from patients with conjunctivitis, bacteraemia (lymphoma) and respiratory infection (sputum) in Hong Kong.</title>
        <authorList>
            <person name="Fok K.M.N."/>
            <person name="Fong J.Y.H."/>
        </authorList>
    </citation>
    <scope>NUCLEOTIDE SEQUENCE [LARGE SCALE GENOMIC DNA]</scope>
    <source>
        <strain evidence="1 2">HKU70</strain>
    </source>
</reference>
<name>A0A5C5RT71_9ACTN</name>
<dbReference type="AlphaFoldDB" id="A0A5C5RT71"/>
<dbReference type="EMBL" id="VIGV01000001">
    <property type="protein sequence ID" value="TWS26277.1"/>
    <property type="molecule type" value="Genomic_DNA"/>
</dbReference>
<dbReference type="Proteomes" id="UP000319792">
    <property type="component" value="Unassembled WGS sequence"/>
</dbReference>
<protein>
    <recommendedName>
        <fullName evidence="3">Rhamnogalacturonan lyase domain-containing protein</fullName>
    </recommendedName>
</protein>